<protein>
    <submittedName>
        <fullName evidence="1">Uncharacterized protein</fullName>
    </submittedName>
</protein>
<accession>A0A1E5BK77</accession>
<gene>
    <name evidence="1" type="ORF">A1QO_02530</name>
</gene>
<dbReference type="AlphaFoldDB" id="A0A1E5BK77"/>
<name>A0A1E5BK77_9VIBR</name>
<dbReference type="EMBL" id="AJYQ02000002">
    <property type="protein sequence ID" value="OEE38273.1"/>
    <property type="molecule type" value="Genomic_DNA"/>
</dbReference>
<proteinExistence type="predicted"/>
<reference evidence="1 2" key="1">
    <citation type="journal article" date="2012" name="Science">
        <title>Ecological populations of bacteria act as socially cohesive units of antibiotic production and resistance.</title>
        <authorList>
            <person name="Cordero O.X."/>
            <person name="Wildschutte H."/>
            <person name="Kirkup B."/>
            <person name="Proehl S."/>
            <person name="Ngo L."/>
            <person name="Hussain F."/>
            <person name="Le Roux F."/>
            <person name="Mincer T."/>
            <person name="Polz M.F."/>
        </authorList>
    </citation>
    <scope>NUCLEOTIDE SEQUENCE [LARGE SCALE GENOMIC DNA]</scope>
    <source>
        <strain evidence="1 2">ZF-129</strain>
    </source>
</reference>
<organism evidence="1 2">
    <name type="scientific">Vibrio genomosp. F10 str. ZF-129</name>
    <dbReference type="NCBI Taxonomy" id="1187848"/>
    <lineage>
        <taxon>Bacteria</taxon>
        <taxon>Pseudomonadati</taxon>
        <taxon>Pseudomonadota</taxon>
        <taxon>Gammaproteobacteria</taxon>
        <taxon>Vibrionales</taxon>
        <taxon>Vibrionaceae</taxon>
        <taxon>Vibrio</taxon>
    </lineage>
</organism>
<dbReference type="STRING" id="1187848.A1QO_02530"/>
<evidence type="ECO:0000313" key="1">
    <source>
        <dbReference type="EMBL" id="OEE38273.1"/>
    </source>
</evidence>
<dbReference type="Proteomes" id="UP000094741">
    <property type="component" value="Unassembled WGS sequence"/>
</dbReference>
<comment type="caution">
    <text evidence="1">The sequence shown here is derived from an EMBL/GenBank/DDBJ whole genome shotgun (WGS) entry which is preliminary data.</text>
</comment>
<sequence length="72" mass="8526">MELDYKNATHVLSCRHAIGQSGKDYKMRCHVLKKMEGGKLKIQVYGDRHWKDTEQIVKIRYVESYRVQEIGE</sequence>
<evidence type="ECO:0000313" key="2">
    <source>
        <dbReference type="Proteomes" id="UP000094741"/>
    </source>
</evidence>